<feature type="region of interest" description="Disordered" evidence="1">
    <location>
        <begin position="810"/>
        <end position="881"/>
    </location>
</feature>
<dbReference type="Proteomes" id="UP001497644">
    <property type="component" value="Chromosome 6"/>
</dbReference>
<accession>A0AAV2P034</accession>
<proteinExistence type="predicted"/>
<evidence type="ECO:0000256" key="2">
    <source>
        <dbReference type="SAM" id="Phobius"/>
    </source>
</evidence>
<protein>
    <submittedName>
        <fullName evidence="3">Uncharacterized protein</fullName>
    </submittedName>
</protein>
<feature type="compositionally biased region" description="Basic and acidic residues" evidence="1">
    <location>
        <begin position="824"/>
        <end position="842"/>
    </location>
</feature>
<feature type="transmembrane region" description="Helical" evidence="2">
    <location>
        <begin position="92"/>
        <end position="117"/>
    </location>
</feature>
<evidence type="ECO:0000313" key="3">
    <source>
        <dbReference type="EMBL" id="CAL1686181.1"/>
    </source>
</evidence>
<reference evidence="3" key="1">
    <citation type="submission" date="2024-04" db="EMBL/GenBank/DDBJ databases">
        <authorList>
            <consortium name="Molecular Ecology Group"/>
        </authorList>
    </citation>
    <scope>NUCLEOTIDE SEQUENCE</scope>
</reference>
<keyword evidence="4" id="KW-1185">Reference proteome</keyword>
<keyword evidence="2" id="KW-0472">Membrane</keyword>
<sequence>MSGFASLELQIISINFISLFNSIWSWFKSARDQHLEKISNLSVSNELDVKDIDWLKTVLSWIVVIRFVIDRALLLAYIVNIYTIATRRWQNLLILWMVLSLLKDIVLEVVVVITTFLQWHKGSVSTLLFVEFIAEKTIWLVISTCKWWTILKWYMRLRREAKIRRFTRIARRSIASIVNIPGRIGHSLDDECLDIATGRRDKYMSLLNLNRLSEKSSCKINFDLRISKSLTTSVINDDSYDSNDTNSSSVNDLSVAEKSMKILGLTAEDVMDACARIQERFYWSEQEVTAKTPEAMEQVVAQFSLEKDREETDALEKNDFQVEKDGKKGGKEINDALRSKQTTTDVEKAVDCNLMKEVIMRNFQTEREGEDDDNKIVFIDRKEQILISKKQEDVSSTKNGDISSDRVNNDVKSIESRKLQEDASSRKKKRDEAERLARIEQCPLSSAQCKNARNMKAKPCASLVRKLEAKLRPTNQKEKRLDKLNRRKYPYRVELTPTGSDASKKECHKNSRTSVCACHRASKRNTDTSRNGKYARSNDVNDKNVKHDIDRKEFRLQNLVSIVNAQKDKMNGCDSAFKYSEAYRLRKQIQKFEGSSTKQTIAWGSMSLAQTARPSGYTRDVVAIKKPSGICRRNVQTEACDESSDSLNARYRSVQSRRSLDPRSIYNAPFKEKNYARSEKRESKTPEAHNDLTLLANKRGMRARRRHDLSPNRKLSNEEREAVELRALRAFNELTLLEDKKKLEAKKNRDSSLNYEQLTMEPEVPEMKVFESHNDLTLLEEQKEMDAIRGHNLSSSCKLSIGESSALKVRNEYTSSDEKEELEAEGKHEDSSRYETPEKYEENAETSTSVSNHLSEVNREEAGILSSETRGNANGSSELSERHARQAYASLNLREITRNIEWTVHPRGVILTNKNLHRQFLENGRSRESRQRDIVDDNVASTLHSAFFFKPEIVTRIFRRAQTRIGESLPNLPTFGREDPNAEFVCRMNNETVVPWDRDSSSFDFERITADRSNLGSSSFPAASGNRVAAGEDNRDLCIIFIDQEQASNESDTAIIEDSTIVGSQEDARSSVETTETTNILLVCILRDFGVEVSEESVHGVTSSIERIEEYGDISNVVVNNADFPSSNFSANDTSPEEEDETISLRQQVGNSNDNCSDDVVDVTSSVNLPEHDNPCNLPDKKYISAIDISSENRVYENNSSLKRVDNDTTSQLSNSGNNNQFDTLVNKSEKSIFNRIPENASQFSFSGSPSLIKEDHFNRSLLRSSDEELQKLTQLSDSEATLENQRRESVMNSTVTTNYDAIPQSENVETLLETMSRDGARNEDEDRDTYEEANILSTHRSSRMNQDEWLRQDDSFYSMYEKDNDSTKTPVSVGDGSLMEEFSNSSISPGMSSNASTGSSAHSP</sequence>
<keyword evidence="2" id="KW-1133">Transmembrane helix</keyword>
<feature type="compositionally biased region" description="Basic and acidic residues" evidence="1">
    <location>
        <begin position="403"/>
        <end position="434"/>
    </location>
</feature>
<feature type="compositionally biased region" description="Polar residues" evidence="1">
    <location>
        <begin position="845"/>
        <end position="855"/>
    </location>
</feature>
<evidence type="ECO:0000313" key="4">
    <source>
        <dbReference type="Proteomes" id="UP001497644"/>
    </source>
</evidence>
<feature type="transmembrane region" description="Helical" evidence="2">
    <location>
        <begin position="58"/>
        <end position="80"/>
    </location>
</feature>
<gene>
    <name evidence="3" type="ORF">LPLAT_LOCUS11535</name>
</gene>
<name>A0AAV2P034_9HYME</name>
<organism evidence="3 4">
    <name type="scientific">Lasius platythorax</name>
    <dbReference type="NCBI Taxonomy" id="488582"/>
    <lineage>
        <taxon>Eukaryota</taxon>
        <taxon>Metazoa</taxon>
        <taxon>Ecdysozoa</taxon>
        <taxon>Arthropoda</taxon>
        <taxon>Hexapoda</taxon>
        <taxon>Insecta</taxon>
        <taxon>Pterygota</taxon>
        <taxon>Neoptera</taxon>
        <taxon>Endopterygota</taxon>
        <taxon>Hymenoptera</taxon>
        <taxon>Apocrita</taxon>
        <taxon>Aculeata</taxon>
        <taxon>Formicoidea</taxon>
        <taxon>Formicidae</taxon>
        <taxon>Formicinae</taxon>
        <taxon>Lasius</taxon>
        <taxon>Lasius</taxon>
    </lineage>
</organism>
<keyword evidence="2" id="KW-0812">Transmembrane</keyword>
<feature type="region of interest" description="Disordered" evidence="1">
    <location>
        <begin position="390"/>
        <end position="434"/>
    </location>
</feature>
<feature type="compositionally biased region" description="Polar residues" evidence="1">
    <location>
        <begin position="866"/>
        <end position="878"/>
    </location>
</feature>
<dbReference type="EMBL" id="OZ034829">
    <property type="protein sequence ID" value="CAL1686181.1"/>
    <property type="molecule type" value="Genomic_DNA"/>
</dbReference>
<feature type="compositionally biased region" description="Low complexity" evidence="1">
    <location>
        <begin position="1384"/>
        <end position="1405"/>
    </location>
</feature>
<feature type="transmembrane region" description="Helical" evidence="2">
    <location>
        <begin position="7"/>
        <end position="27"/>
    </location>
</feature>
<feature type="region of interest" description="Disordered" evidence="1">
    <location>
        <begin position="1361"/>
        <end position="1405"/>
    </location>
</feature>
<evidence type="ECO:0000256" key="1">
    <source>
        <dbReference type="SAM" id="MobiDB-lite"/>
    </source>
</evidence>